<dbReference type="EMBL" id="SGIU01000001">
    <property type="protein sequence ID" value="TAI48838.1"/>
    <property type="molecule type" value="Genomic_DNA"/>
</dbReference>
<comment type="function">
    <text evidence="7">Catalyzes the methyl esterification of L-isoaspartyl residues in peptides and proteins that result from spontaneous decomposition of normal L-aspartyl and L-asparaginyl residues. It plays a role in the repair and/or degradation of damaged proteins.</text>
</comment>
<dbReference type="FunFam" id="3.40.50.150:FF:000010">
    <property type="entry name" value="Protein-L-isoaspartate O-methyltransferase"/>
    <property type="match status" value="1"/>
</dbReference>
<evidence type="ECO:0000256" key="1">
    <source>
        <dbReference type="ARBA" id="ARBA00004496"/>
    </source>
</evidence>
<organism evidence="9 10">
    <name type="scientific">Flagellimonas allohymeniacidonis</name>
    <dbReference type="NCBI Taxonomy" id="2517819"/>
    <lineage>
        <taxon>Bacteria</taxon>
        <taxon>Pseudomonadati</taxon>
        <taxon>Bacteroidota</taxon>
        <taxon>Flavobacteriia</taxon>
        <taxon>Flavobacteriales</taxon>
        <taxon>Flavobacteriaceae</taxon>
        <taxon>Flagellimonas</taxon>
    </lineage>
</organism>
<dbReference type="Proteomes" id="UP000291981">
    <property type="component" value="Unassembled WGS sequence"/>
</dbReference>
<reference evidence="9 10" key="1">
    <citation type="submission" date="2019-02" db="EMBL/GenBank/DDBJ databases">
        <title>Draft genome sequence of Muricauda sp. 176CP4-71.</title>
        <authorList>
            <person name="Park J.-S."/>
        </authorList>
    </citation>
    <scope>NUCLEOTIDE SEQUENCE [LARGE SCALE GENOMIC DNA]</scope>
    <source>
        <strain evidence="9 10">176CP4-71</strain>
    </source>
</reference>
<dbReference type="NCBIfam" id="NF001453">
    <property type="entry name" value="PRK00312.1"/>
    <property type="match status" value="1"/>
</dbReference>
<dbReference type="PANTHER" id="PTHR11579:SF0">
    <property type="entry name" value="PROTEIN-L-ISOASPARTATE(D-ASPARTATE) O-METHYLTRANSFERASE"/>
    <property type="match status" value="1"/>
</dbReference>
<comment type="similarity">
    <text evidence="2 7">Belongs to the methyltransferase superfamily. L-isoaspartyl/D-aspartyl protein methyltransferase family.</text>
</comment>
<dbReference type="AlphaFoldDB" id="A0A4Q8QHS2"/>
<dbReference type="Pfam" id="PF01135">
    <property type="entry name" value="PCMT"/>
    <property type="match status" value="1"/>
</dbReference>
<dbReference type="EC" id="2.1.1.77" evidence="7"/>
<dbReference type="InterPro" id="IPR029063">
    <property type="entry name" value="SAM-dependent_MTases_sf"/>
</dbReference>
<evidence type="ECO:0000256" key="2">
    <source>
        <dbReference type="ARBA" id="ARBA00005369"/>
    </source>
</evidence>
<dbReference type="InterPro" id="IPR000682">
    <property type="entry name" value="PCMT"/>
</dbReference>
<dbReference type="NCBIfam" id="TIGR00080">
    <property type="entry name" value="pimt"/>
    <property type="match status" value="1"/>
</dbReference>
<comment type="subcellular location">
    <subcellularLocation>
        <location evidence="1 7">Cytoplasm</location>
    </subcellularLocation>
</comment>
<dbReference type="PROSITE" id="PS01279">
    <property type="entry name" value="PCMT"/>
    <property type="match status" value="1"/>
</dbReference>
<keyword evidence="3 7" id="KW-0963">Cytoplasm</keyword>
<gene>
    <name evidence="7" type="primary">pcm</name>
    <name evidence="9" type="ORF">EW142_03300</name>
</gene>
<feature type="active site" evidence="7">
    <location>
        <position position="85"/>
    </location>
</feature>
<evidence type="ECO:0000256" key="3">
    <source>
        <dbReference type="ARBA" id="ARBA00022490"/>
    </source>
</evidence>
<keyword evidence="5 7" id="KW-0808">Transferase</keyword>
<evidence type="ECO:0000313" key="9">
    <source>
        <dbReference type="EMBL" id="TAI48838.1"/>
    </source>
</evidence>
<proteinExistence type="inferred from homology"/>
<keyword evidence="4 7" id="KW-0489">Methyltransferase</keyword>
<protein>
    <recommendedName>
        <fullName evidence="7">Protein-L-isoaspartate O-methyltransferase</fullName>
        <ecNumber evidence="7">2.1.1.77</ecNumber>
    </recommendedName>
    <alternativeName>
        <fullName evidence="7">L-isoaspartyl protein carboxyl methyltransferase</fullName>
    </alternativeName>
    <alternativeName>
        <fullName evidence="7">Protein L-isoaspartyl methyltransferase</fullName>
    </alternativeName>
    <alternativeName>
        <fullName evidence="7">Protein-beta-aspartate methyltransferase</fullName>
        <shortName evidence="7">PIMT</shortName>
    </alternativeName>
</protein>
<dbReference type="RefSeq" id="WP_130609612.1">
    <property type="nucleotide sequence ID" value="NZ_SGIU01000001.1"/>
</dbReference>
<evidence type="ECO:0000256" key="8">
    <source>
        <dbReference type="SAM" id="SignalP"/>
    </source>
</evidence>
<accession>A0A4Q8QHS2</accession>
<comment type="caution">
    <text evidence="9">The sequence shown here is derived from an EMBL/GenBank/DDBJ whole genome shotgun (WGS) entry which is preliminary data.</text>
</comment>
<evidence type="ECO:0000256" key="7">
    <source>
        <dbReference type="HAMAP-Rule" id="MF_00090"/>
    </source>
</evidence>
<dbReference type="OrthoDB" id="9810066at2"/>
<feature type="chain" id="PRO_5020961594" description="Protein-L-isoaspartate O-methyltransferase" evidence="8">
    <location>
        <begin position="24"/>
        <end position="239"/>
    </location>
</feature>
<dbReference type="CDD" id="cd02440">
    <property type="entry name" value="AdoMet_MTases"/>
    <property type="match status" value="1"/>
</dbReference>
<dbReference type="PANTHER" id="PTHR11579">
    <property type="entry name" value="PROTEIN-L-ISOASPARTATE O-METHYLTRANSFERASE"/>
    <property type="match status" value="1"/>
</dbReference>
<keyword evidence="10" id="KW-1185">Reference proteome</keyword>
<dbReference type="Gene3D" id="3.40.50.150">
    <property type="entry name" value="Vaccinia Virus protein VP39"/>
    <property type="match status" value="1"/>
</dbReference>
<evidence type="ECO:0000256" key="6">
    <source>
        <dbReference type="ARBA" id="ARBA00022691"/>
    </source>
</evidence>
<dbReference type="GO" id="GO:0005737">
    <property type="term" value="C:cytoplasm"/>
    <property type="evidence" value="ECO:0007669"/>
    <property type="project" value="UniProtKB-SubCell"/>
</dbReference>
<dbReference type="GO" id="GO:0032259">
    <property type="term" value="P:methylation"/>
    <property type="evidence" value="ECO:0007669"/>
    <property type="project" value="UniProtKB-KW"/>
</dbReference>
<feature type="signal peptide" evidence="8">
    <location>
        <begin position="1"/>
        <end position="23"/>
    </location>
</feature>
<dbReference type="HAMAP" id="MF_00090">
    <property type="entry name" value="PIMT"/>
    <property type="match status" value="1"/>
</dbReference>
<evidence type="ECO:0000256" key="4">
    <source>
        <dbReference type="ARBA" id="ARBA00022603"/>
    </source>
</evidence>
<comment type="catalytic activity">
    <reaction evidence="7">
        <text>[protein]-L-isoaspartate + S-adenosyl-L-methionine = [protein]-L-isoaspartate alpha-methyl ester + S-adenosyl-L-homocysteine</text>
        <dbReference type="Rhea" id="RHEA:12705"/>
        <dbReference type="Rhea" id="RHEA-COMP:12143"/>
        <dbReference type="Rhea" id="RHEA-COMP:12144"/>
        <dbReference type="ChEBI" id="CHEBI:57856"/>
        <dbReference type="ChEBI" id="CHEBI:59789"/>
        <dbReference type="ChEBI" id="CHEBI:90596"/>
        <dbReference type="ChEBI" id="CHEBI:90598"/>
        <dbReference type="EC" id="2.1.1.77"/>
    </reaction>
</comment>
<dbReference type="GO" id="GO:0030091">
    <property type="term" value="P:protein repair"/>
    <property type="evidence" value="ECO:0007669"/>
    <property type="project" value="UniProtKB-UniRule"/>
</dbReference>
<evidence type="ECO:0000256" key="5">
    <source>
        <dbReference type="ARBA" id="ARBA00022679"/>
    </source>
</evidence>
<sequence length="239" mass="26361">MKGITKAWISGIFFFLMASLAMGQADYALQRSQMVKTQIQARGITHQATLSAMLNVPRHEFVPEDKQVFAYSDGPLPIGNGQTISQPYIVGYMTQALRLKASHRVLEIGTGSGYQAAVLSKIADSVYTIEIVKELAITAKKRLKLLGYDNAIVRQGDGYHGWPEKAPFDAIMVTAGAEAIPQPLLDQLKVGGRMIIPVGPHNAVRQLVLVTKKKDKIIKKNVMPVRFVPFTRDKTKNKS</sequence>
<dbReference type="GO" id="GO:0004719">
    <property type="term" value="F:protein-L-isoaspartate (D-aspartate) O-methyltransferase activity"/>
    <property type="evidence" value="ECO:0007669"/>
    <property type="project" value="UniProtKB-UniRule"/>
</dbReference>
<dbReference type="SUPFAM" id="SSF53335">
    <property type="entry name" value="S-adenosyl-L-methionine-dependent methyltransferases"/>
    <property type="match status" value="1"/>
</dbReference>
<keyword evidence="8" id="KW-0732">Signal</keyword>
<evidence type="ECO:0000313" key="10">
    <source>
        <dbReference type="Proteomes" id="UP000291981"/>
    </source>
</evidence>
<keyword evidence="6 7" id="KW-0949">S-adenosyl-L-methionine</keyword>
<name>A0A4Q8QHS2_9FLAO</name>